<organism evidence="2 3">
    <name type="scientific">Basidiobolus meristosporus CBS 931.73</name>
    <dbReference type="NCBI Taxonomy" id="1314790"/>
    <lineage>
        <taxon>Eukaryota</taxon>
        <taxon>Fungi</taxon>
        <taxon>Fungi incertae sedis</taxon>
        <taxon>Zoopagomycota</taxon>
        <taxon>Entomophthoromycotina</taxon>
        <taxon>Basidiobolomycetes</taxon>
        <taxon>Basidiobolales</taxon>
        <taxon>Basidiobolaceae</taxon>
        <taxon>Basidiobolus</taxon>
    </lineage>
</organism>
<dbReference type="AlphaFoldDB" id="A0A1Y1X571"/>
<gene>
    <name evidence="2" type="ORF">K493DRAFT_412139</name>
</gene>
<protein>
    <submittedName>
        <fullName evidence="2">Uncharacterized protein</fullName>
    </submittedName>
</protein>
<accession>A0A1Y1X571</accession>
<name>A0A1Y1X571_9FUNG</name>
<keyword evidence="3" id="KW-1185">Reference proteome</keyword>
<dbReference type="EMBL" id="MCFE01000737">
    <property type="protein sequence ID" value="ORX80506.1"/>
    <property type="molecule type" value="Genomic_DNA"/>
</dbReference>
<evidence type="ECO:0000313" key="2">
    <source>
        <dbReference type="EMBL" id="ORX80506.1"/>
    </source>
</evidence>
<dbReference type="InParanoid" id="A0A1Y1X571"/>
<keyword evidence="1" id="KW-0732">Signal</keyword>
<evidence type="ECO:0000313" key="3">
    <source>
        <dbReference type="Proteomes" id="UP000193498"/>
    </source>
</evidence>
<evidence type="ECO:0000256" key="1">
    <source>
        <dbReference type="SAM" id="SignalP"/>
    </source>
</evidence>
<feature type="signal peptide" evidence="1">
    <location>
        <begin position="1"/>
        <end position="18"/>
    </location>
</feature>
<dbReference type="Proteomes" id="UP000193498">
    <property type="component" value="Unassembled WGS sequence"/>
</dbReference>
<feature type="chain" id="PRO_5012282272" evidence="1">
    <location>
        <begin position="19"/>
        <end position="162"/>
    </location>
</feature>
<sequence length="162" mass="17616">MKAAISTLLLGFIGATMAFECNPRHQPTARYTNEQEPRNVLSRSGISVNLGCKDRNANVDQTCLTGMEVSTVNAVVGLQSMLGSGCPVVVTGAAEIYPHGKTSFHALGQAVDLRMKACLTNYIQKNMRGPSTTSNGQKYWVSSAGNFYLNEGNHWHVQYCQN</sequence>
<dbReference type="STRING" id="1314790.A0A1Y1X571"/>
<comment type="caution">
    <text evidence="2">The sequence shown here is derived from an EMBL/GenBank/DDBJ whole genome shotgun (WGS) entry which is preliminary data.</text>
</comment>
<proteinExistence type="predicted"/>
<reference evidence="2 3" key="1">
    <citation type="submission" date="2016-07" db="EMBL/GenBank/DDBJ databases">
        <title>Pervasive Adenine N6-methylation of Active Genes in Fungi.</title>
        <authorList>
            <consortium name="DOE Joint Genome Institute"/>
            <person name="Mondo S.J."/>
            <person name="Dannebaum R.O."/>
            <person name="Kuo R.C."/>
            <person name="Labutti K."/>
            <person name="Haridas S."/>
            <person name="Kuo A."/>
            <person name="Salamov A."/>
            <person name="Ahrendt S.R."/>
            <person name="Lipzen A."/>
            <person name="Sullivan W."/>
            <person name="Andreopoulos W.B."/>
            <person name="Clum A."/>
            <person name="Lindquist E."/>
            <person name="Daum C."/>
            <person name="Ramamoorthy G.K."/>
            <person name="Gryganskyi A."/>
            <person name="Culley D."/>
            <person name="Magnuson J.K."/>
            <person name="James T.Y."/>
            <person name="O'Malley M.A."/>
            <person name="Stajich J.E."/>
            <person name="Spatafora J.W."/>
            <person name="Visel A."/>
            <person name="Grigoriev I.V."/>
        </authorList>
    </citation>
    <scope>NUCLEOTIDE SEQUENCE [LARGE SCALE GENOMIC DNA]</scope>
    <source>
        <strain evidence="2 3">CBS 931.73</strain>
    </source>
</reference>